<proteinExistence type="predicted"/>
<evidence type="ECO:0008006" key="4">
    <source>
        <dbReference type="Google" id="ProtNLM"/>
    </source>
</evidence>
<evidence type="ECO:0000256" key="1">
    <source>
        <dbReference type="SAM" id="SignalP"/>
    </source>
</evidence>
<name>A0ABR8P3W4_9GAMM</name>
<gene>
    <name evidence="2" type="ORF">IF202_13400</name>
</gene>
<keyword evidence="3" id="KW-1185">Reference proteome</keyword>
<reference evidence="2 3" key="1">
    <citation type="submission" date="2020-09" db="EMBL/GenBank/DDBJ databases">
        <title>Marinomonas sp. nov., isolated from the cysticercosis algae of Qingdao, China.</title>
        <authorList>
            <person name="Sun X."/>
        </authorList>
    </citation>
    <scope>NUCLEOTIDE SEQUENCE [LARGE SCALE GENOMIC DNA]</scope>
    <source>
        <strain evidence="2 3">SM2066</strain>
    </source>
</reference>
<dbReference type="RefSeq" id="WP_191595421.1">
    <property type="nucleotide sequence ID" value="NZ_JACYFC010000004.1"/>
</dbReference>
<dbReference type="InterPro" id="IPR009998">
    <property type="entry name" value="YfaZ"/>
</dbReference>
<organism evidence="2 3">
    <name type="scientific">Marinomonas colpomeniae</name>
    <dbReference type="NCBI Taxonomy" id="2774408"/>
    <lineage>
        <taxon>Bacteria</taxon>
        <taxon>Pseudomonadati</taxon>
        <taxon>Pseudomonadota</taxon>
        <taxon>Gammaproteobacteria</taxon>
        <taxon>Oceanospirillales</taxon>
        <taxon>Oceanospirillaceae</taxon>
        <taxon>Marinomonas</taxon>
    </lineage>
</organism>
<feature type="signal peptide" evidence="1">
    <location>
        <begin position="1"/>
        <end position="22"/>
    </location>
</feature>
<feature type="chain" id="PRO_5047013359" description="YfaZ" evidence="1">
    <location>
        <begin position="23"/>
        <end position="188"/>
    </location>
</feature>
<accession>A0ABR8P3W4</accession>
<comment type="caution">
    <text evidence="2">The sequence shown here is derived from an EMBL/GenBank/DDBJ whole genome shotgun (WGS) entry which is preliminary data.</text>
</comment>
<evidence type="ECO:0000313" key="2">
    <source>
        <dbReference type="EMBL" id="MBD5772037.1"/>
    </source>
</evidence>
<dbReference type="Proteomes" id="UP000604161">
    <property type="component" value="Unassembled WGS sequence"/>
</dbReference>
<evidence type="ECO:0000313" key="3">
    <source>
        <dbReference type="Proteomes" id="UP000604161"/>
    </source>
</evidence>
<dbReference type="EMBL" id="JACYFC010000004">
    <property type="protein sequence ID" value="MBD5772037.1"/>
    <property type="molecule type" value="Genomic_DNA"/>
</dbReference>
<sequence length="188" mass="20567">MNHTYKTILFTVGVLGSSLTYASTAAISLTNGTAKGDVNLNMGAFGVNAGITHDNDENSSLAHVGVTVEDSESNGPLQVGVGVRVYVIDADLDDDDNELSGAFSVGGWYRYTIPQANRLSIYSSIYYSPEVLSFSNLDHMYTYDFRLEYMATQNARTYINYGNTVVVYDDDSRKEINKGFSIGAQVDF</sequence>
<dbReference type="Pfam" id="PF07437">
    <property type="entry name" value="YfaZ"/>
    <property type="match status" value="1"/>
</dbReference>
<protein>
    <recommendedName>
        <fullName evidence="4">YfaZ</fullName>
    </recommendedName>
</protein>
<keyword evidence="1" id="KW-0732">Signal</keyword>